<organism evidence="7 8">
    <name type="scientific">Rasamsonia emersonii (strain ATCC 16479 / CBS 393.64 / IMI 116815)</name>
    <dbReference type="NCBI Taxonomy" id="1408163"/>
    <lineage>
        <taxon>Eukaryota</taxon>
        <taxon>Fungi</taxon>
        <taxon>Dikarya</taxon>
        <taxon>Ascomycota</taxon>
        <taxon>Pezizomycotina</taxon>
        <taxon>Eurotiomycetes</taxon>
        <taxon>Eurotiomycetidae</taxon>
        <taxon>Eurotiales</taxon>
        <taxon>Trichocomaceae</taxon>
        <taxon>Rasamsonia</taxon>
    </lineage>
</organism>
<evidence type="ECO:0000313" key="8">
    <source>
        <dbReference type="Proteomes" id="UP000053958"/>
    </source>
</evidence>
<dbReference type="InterPro" id="IPR050720">
    <property type="entry name" value="Engrailed_Homeobox_TFs"/>
</dbReference>
<dbReference type="PANTHER" id="PTHR24341:SF6">
    <property type="entry name" value="HOMEOBOX PROTEIN INVECTED"/>
    <property type="match status" value="1"/>
</dbReference>
<dbReference type="SMART" id="SM00389">
    <property type="entry name" value="HOX"/>
    <property type="match status" value="1"/>
</dbReference>
<dbReference type="CDD" id="cd00086">
    <property type="entry name" value="homeodomain"/>
    <property type="match status" value="1"/>
</dbReference>
<feature type="region of interest" description="Disordered" evidence="5">
    <location>
        <begin position="764"/>
        <end position="795"/>
    </location>
</feature>
<keyword evidence="8" id="KW-1185">Reference proteome</keyword>
<dbReference type="Proteomes" id="UP000053958">
    <property type="component" value="Unassembled WGS sequence"/>
</dbReference>
<feature type="compositionally biased region" description="Polar residues" evidence="5">
    <location>
        <begin position="499"/>
        <end position="519"/>
    </location>
</feature>
<feature type="compositionally biased region" description="Polar residues" evidence="5">
    <location>
        <begin position="390"/>
        <end position="409"/>
    </location>
</feature>
<feature type="domain" description="Homeobox" evidence="6">
    <location>
        <begin position="66"/>
        <end position="126"/>
    </location>
</feature>
<dbReference type="RefSeq" id="XP_013329083.1">
    <property type="nucleotide sequence ID" value="XM_013473629.1"/>
</dbReference>
<feature type="compositionally biased region" description="Polar residues" evidence="5">
    <location>
        <begin position="332"/>
        <end position="345"/>
    </location>
</feature>
<feature type="DNA-binding region" description="Homeobox" evidence="3">
    <location>
        <begin position="68"/>
        <end position="127"/>
    </location>
</feature>
<dbReference type="STRING" id="1408163.A0A0F4YX93"/>
<dbReference type="Pfam" id="PF00046">
    <property type="entry name" value="Homeodomain"/>
    <property type="match status" value="1"/>
</dbReference>
<dbReference type="GO" id="GO:0003677">
    <property type="term" value="F:DNA binding"/>
    <property type="evidence" value="ECO:0007669"/>
    <property type="project" value="UniProtKB-UniRule"/>
</dbReference>
<dbReference type="EMBL" id="LASV01000142">
    <property type="protein sequence ID" value="KKA22471.1"/>
    <property type="molecule type" value="Genomic_DNA"/>
</dbReference>
<dbReference type="Gene3D" id="1.10.10.60">
    <property type="entry name" value="Homeodomain-like"/>
    <property type="match status" value="1"/>
</dbReference>
<evidence type="ECO:0000256" key="1">
    <source>
        <dbReference type="ARBA" id="ARBA00004123"/>
    </source>
</evidence>
<protein>
    <submittedName>
        <fullName evidence="7">Homeobox transcription factor</fullName>
    </submittedName>
</protein>
<feature type="compositionally biased region" description="Polar residues" evidence="5">
    <location>
        <begin position="773"/>
        <end position="795"/>
    </location>
</feature>
<dbReference type="AlphaFoldDB" id="A0A0F4YX93"/>
<dbReference type="FunFam" id="1.10.10.60:FF:000171">
    <property type="entry name" value="Homeobox transcription factor"/>
    <property type="match status" value="1"/>
</dbReference>
<feature type="compositionally biased region" description="Low complexity" evidence="5">
    <location>
        <begin position="456"/>
        <end position="473"/>
    </location>
</feature>
<accession>A0A0F4YX93</accession>
<evidence type="ECO:0000256" key="5">
    <source>
        <dbReference type="SAM" id="MobiDB-lite"/>
    </source>
</evidence>
<proteinExistence type="predicted"/>
<gene>
    <name evidence="7" type="ORF">T310_3550</name>
</gene>
<feature type="compositionally biased region" description="Polar residues" evidence="5">
    <location>
        <begin position="305"/>
        <end position="323"/>
    </location>
</feature>
<evidence type="ECO:0000256" key="4">
    <source>
        <dbReference type="RuleBase" id="RU000682"/>
    </source>
</evidence>
<keyword evidence="2 3" id="KW-0539">Nucleus</keyword>
<dbReference type="SUPFAM" id="SSF46689">
    <property type="entry name" value="Homeodomain-like"/>
    <property type="match status" value="1"/>
</dbReference>
<name>A0A0F4YX93_RASE3</name>
<dbReference type="GeneID" id="25315899"/>
<comment type="subcellular location">
    <subcellularLocation>
        <location evidence="1 3 4">Nucleus</location>
    </subcellularLocation>
</comment>
<sequence length="795" mass="86681">MSYIHPSYAYGGHAGVPLEQPIVCGPPMAHPAMVGPMDGYLVPRPPYEMPEYYAPMPIMEDRHEEYTENMSRPRLTKEQVETLEAQFQAHPKPNSNIKRQLAVQTNLSLPRVAVGLILNRRAKAKQQKRQEEFERMQREAKEKEEREKAKAEEEKSKSESDQSSQTNDKTDSQENSQSNSQPDNQSNSQSDNQSNNNQSNTQFDETNSQTNNQTNRTPGPEKDQTSTPKQDSTASASNDPNDRVNTPASSSSRSRHQKTPSEAAREATFASLQRALNQAVAARDQFNQQPDGNVLVGSSEMPMNLPTSTLPPAGNGPQSSLNPGFSEWGGSRDSSMAWTPSQSPQGGFEFGSLNAMQFASPDNNHLTGPSMEGPTNPNPDMTGTAAFGNVQMSQQSQAWDGQLQGQTNALPEGQPGSESMYGSLQFSSLQPPEGPVERRASSSEELTESMGNIGITSMSPSQQTMQQPSDQMDGPVWRRPEKELDIAARRKRPRPAAIGTTSSTRPLVGPSSMSPTTRVPNFGGAHPLRHAKSSHALGARYAGVRKISAPQRSPLGFSTFAEAASANADTKRRLQTSASAGNLAPPTPLTPEDLQHLMPSTPRDNQYNLSAAQRPAEGQLFPTTQPMQINVASPPATPMSVDLLSMQYQNLAPPLSAPAHYSTFPEYSPGSSGQMTGVSWADMQGLPSPDTSSFQSNMQMPQANYVSAVSYEQDVDKDGQAAAQWTMPDNSPMYGTVKDSSTPPATVVINEDQKVTQFHIHEFPQQQEAHRSVAQQLPPQKPKNYTFSHQTPSDF</sequence>
<evidence type="ECO:0000256" key="2">
    <source>
        <dbReference type="ARBA" id="ARBA00023242"/>
    </source>
</evidence>
<feature type="compositionally biased region" description="Low complexity" evidence="5">
    <location>
        <begin position="173"/>
        <end position="217"/>
    </location>
</feature>
<reference evidence="7 8" key="1">
    <citation type="submission" date="2015-04" db="EMBL/GenBank/DDBJ databases">
        <authorList>
            <person name="Heijne W.H."/>
            <person name="Fedorova N.D."/>
            <person name="Nierman W.C."/>
            <person name="Vollebregt A.W."/>
            <person name="Zhao Z."/>
            <person name="Wu L."/>
            <person name="Kumar M."/>
            <person name="Stam H."/>
            <person name="van den Berg M.A."/>
            <person name="Pel H.J."/>
        </authorList>
    </citation>
    <scope>NUCLEOTIDE SEQUENCE [LARGE SCALE GENOMIC DNA]</scope>
    <source>
        <strain evidence="7 8">CBS 393.64</strain>
    </source>
</reference>
<dbReference type="InterPro" id="IPR001356">
    <property type="entry name" value="HD"/>
</dbReference>
<feature type="region of interest" description="Disordered" evidence="5">
    <location>
        <begin position="124"/>
        <end position="529"/>
    </location>
</feature>
<evidence type="ECO:0000313" key="7">
    <source>
        <dbReference type="EMBL" id="KKA22471.1"/>
    </source>
</evidence>
<dbReference type="OrthoDB" id="6159439at2759"/>
<comment type="caution">
    <text evidence="7">The sequence shown here is derived from an EMBL/GenBank/DDBJ whole genome shotgun (WGS) entry which is preliminary data.</text>
</comment>
<evidence type="ECO:0000259" key="6">
    <source>
        <dbReference type="PROSITE" id="PS50071"/>
    </source>
</evidence>
<feature type="compositionally biased region" description="Polar residues" evidence="5">
    <location>
        <begin position="354"/>
        <end position="381"/>
    </location>
</feature>
<feature type="compositionally biased region" description="Basic and acidic residues" evidence="5">
    <location>
        <begin position="476"/>
        <end position="488"/>
    </location>
</feature>
<feature type="compositionally biased region" description="Polar residues" evidence="5">
    <location>
        <begin position="225"/>
        <end position="252"/>
    </location>
</feature>
<evidence type="ECO:0000256" key="3">
    <source>
        <dbReference type="PROSITE-ProRule" id="PRU00108"/>
    </source>
</evidence>
<feature type="compositionally biased region" description="Polar residues" evidence="5">
    <location>
        <begin position="416"/>
        <end position="430"/>
    </location>
</feature>
<dbReference type="InterPro" id="IPR009057">
    <property type="entry name" value="Homeodomain-like_sf"/>
</dbReference>
<dbReference type="GO" id="GO:0016586">
    <property type="term" value="C:RSC-type complex"/>
    <property type="evidence" value="ECO:0007669"/>
    <property type="project" value="TreeGrafter"/>
</dbReference>
<dbReference type="PANTHER" id="PTHR24341">
    <property type="entry name" value="HOMEOBOX PROTEIN ENGRAILED"/>
    <property type="match status" value="1"/>
</dbReference>
<keyword evidence="3 4" id="KW-0371">Homeobox</keyword>
<dbReference type="PROSITE" id="PS50071">
    <property type="entry name" value="HOMEOBOX_2"/>
    <property type="match status" value="1"/>
</dbReference>
<feature type="compositionally biased region" description="Basic and acidic residues" evidence="5">
    <location>
        <begin position="128"/>
        <end position="160"/>
    </location>
</feature>
<feature type="region of interest" description="Disordered" evidence="5">
    <location>
        <begin position="571"/>
        <end position="592"/>
    </location>
</feature>
<dbReference type="GO" id="GO:0006357">
    <property type="term" value="P:regulation of transcription by RNA polymerase II"/>
    <property type="evidence" value="ECO:0007669"/>
    <property type="project" value="TreeGrafter"/>
</dbReference>
<keyword evidence="3 4" id="KW-0238">DNA-binding</keyword>